<proteinExistence type="inferred from homology"/>
<evidence type="ECO:0000256" key="3">
    <source>
        <dbReference type="ARBA" id="ARBA00010441"/>
    </source>
</evidence>
<gene>
    <name evidence="17" type="ORF">SAMN05660835_01582</name>
</gene>
<dbReference type="OrthoDB" id="9777147at2"/>
<dbReference type="EC" id="2.7.8.8" evidence="4"/>
<reference evidence="18" key="1">
    <citation type="submission" date="2016-10" db="EMBL/GenBank/DDBJ databases">
        <authorList>
            <person name="Varghese N."/>
            <person name="Submissions S."/>
        </authorList>
    </citation>
    <scope>NUCLEOTIDE SEQUENCE [LARGE SCALE GENOMIC DNA]</scope>
    <source>
        <strain evidence="18">DSM 8415</strain>
    </source>
</reference>
<dbReference type="RefSeq" id="WP_092129445.1">
    <property type="nucleotide sequence ID" value="NZ_FMYU01000011.1"/>
</dbReference>
<evidence type="ECO:0000256" key="15">
    <source>
        <dbReference type="RuleBase" id="RU003750"/>
    </source>
</evidence>
<evidence type="ECO:0000256" key="1">
    <source>
        <dbReference type="ARBA" id="ARBA00000287"/>
    </source>
</evidence>
<evidence type="ECO:0000256" key="14">
    <source>
        <dbReference type="ARBA" id="ARBA00032361"/>
    </source>
</evidence>
<feature type="transmembrane region" description="Helical" evidence="16">
    <location>
        <begin position="210"/>
        <end position="230"/>
    </location>
</feature>
<dbReference type="InterPro" id="IPR004533">
    <property type="entry name" value="CDP-diaglyc--ser_O-PTrfase"/>
</dbReference>
<feature type="transmembrane region" description="Helical" evidence="16">
    <location>
        <begin position="125"/>
        <end position="149"/>
    </location>
</feature>
<dbReference type="InterPro" id="IPR000462">
    <property type="entry name" value="CDP-OH_P_trans"/>
</dbReference>
<feature type="transmembrane region" description="Helical" evidence="16">
    <location>
        <begin position="7"/>
        <end position="27"/>
    </location>
</feature>
<sequence length="245" mass="27478">MKQKNALYILPNLFTTANMLSGFYSIIESYQGDYLTAAWLLILAVVFDNLDGKIARLTHCESRFGVEYDSLSDLVSFGVAPAFLMYTFALSDMGRIGVIAASLFLLTGALRLARFNVITTKTIDFVGLPIPGGAIIIASIILAILHFNIEYKDYKIFFLVSVYVISFLMISTIKYRSFKKVKLDGRISIRVFALILLILSLVIYKPYVFVPLIGLSYALSGPIELIIKFFKKGRVNHELQDSKNI</sequence>
<dbReference type="GO" id="GO:0003882">
    <property type="term" value="F:CDP-diacylglycerol-serine O-phosphatidyltransferase activity"/>
    <property type="evidence" value="ECO:0007669"/>
    <property type="project" value="UniProtKB-EC"/>
</dbReference>
<comment type="catalytic activity">
    <reaction evidence="1">
        <text>a CDP-1,2-diacyl-sn-glycerol + L-serine = a 1,2-diacyl-sn-glycero-3-phospho-L-serine + CMP + H(+)</text>
        <dbReference type="Rhea" id="RHEA:16913"/>
        <dbReference type="ChEBI" id="CHEBI:15378"/>
        <dbReference type="ChEBI" id="CHEBI:33384"/>
        <dbReference type="ChEBI" id="CHEBI:57262"/>
        <dbReference type="ChEBI" id="CHEBI:58332"/>
        <dbReference type="ChEBI" id="CHEBI:60377"/>
        <dbReference type="EC" id="2.7.8.8"/>
    </reaction>
</comment>
<dbReference type="Pfam" id="PF01066">
    <property type="entry name" value="CDP-OH_P_transf"/>
    <property type="match status" value="1"/>
</dbReference>
<organism evidence="17 18">
    <name type="scientific">Desulfurella multipotens</name>
    <dbReference type="NCBI Taxonomy" id="79269"/>
    <lineage>
        <taxon>Bacteria</taxon>
        <taxon>Pseudomonadati</taxon>
        <taxon>Campylobacterota</taxon>
        <taxon>Desulfurellia</taxon>
        <taxon>Desulfurellales</taxon>
        <taxon>Desulfurellaceae</taxon>
        <taxon>Desulfurella</taxon>
    </lineage>
</organism>
<evidence type="ECO:0000256" key="6">
    <source>
        <dbReference type="ARBA" id="ARBA00022516"/>
    </source>
</evidence>
<dbReference type="GO" id="GO:0016020">
    <property type="term" value="C:membrane"/>
    <property type="evidence" value="ECO:0007669"/>
    <property type="project" value="InterPro"/>
</dbReference>
<dbReference type="NCBIfam" id="TIGR00473">
    <property type="entry name" value="pssA"/>
    <property type="match status" value="1"/>
</dbReference>
<dbReference type="PROSITE" id="PS00379">
    <property type="entry name" value="CDP_ALCOHOL_P_TRANSF"/>
    <property type="match status" value="1"/>
</dbReference>
<dbReference type="InterPro" id="IPR050324">
    <property type="entry name" value="CDP-alcohol_PTase-I"/>
</dbReference>
<keyword evidence="8 16" id="KW-0812">Transmembrane</keyword>
<protein>
    <recommendedName>
        <fullName evidence="5">CDP-diacylglycerol--serine O-phosphatidyltransferase</fullName>
        <ecNumber evidence="4">2.7.8.8</ecNumber>
    </recommendedName>
    <alternativeName>
        <fullName evidence="14">Phosphatidylserine synthase</fullName>
    </alternativeName>
</protein>
<dbReference type="AlphaFoldDB" id="A0A1G6QFK0"/>
<evidence type="ECO:0000256" key="8">
    <source>
        <dbReference type="ARBA" id="ARBA00022692"/>
    </source>
</evidence>
<dbReference type="Proteomes" id="UP000199411">
    <property type="component" value="Unassembled WGS sequence"/>
</dbReference>
<feature type="transmembrane region" description="Helical" evidence="16">
    <location>
        <begin position="155"/>
        <end position="175"/>
    </location>
</feature>
<accession>A0A1G6QFK0</accession>
<dbReference type="InterPro" id="IPR048254">
    <property type="entry name" value="CDP_ALCOHOL_P_TRANSF_CS"/>
</dbReference>
<evidence type="ECO:0000256" key="4">
    <source>
        <dbReference type="ARBA" id="ARBA00013174"/>
    </source>
</evidence>
<evidence type="ECO:0000256" key="2">
    <source>
        <dbReference type="ARBA" id="ARBA00004127"/>
    </source>
</evidence>
<comment type="similarity">
    <text evidence="3 15">Belongs to the CDP-alcohol phosphatidyltransferase class-I family.</text>
</comment>
<dbReference type="EMBL" id="FMYU01000011">
    <property type="protein sequence ID" value="SDC91073.1"/>
    <property type="molecule type" value="Genomic_DNA"/>
</dbReference>
<keyword evidence="6" id="KW-0444">Lipid biosynthesis</keyword>
<name>A0A1G6QFK0_9BACT</name>
<keyword evidence="12" id="KW-0594">Phospholipid biosynthesis</keyword>
<dbReference type="GO" id="GO:0012505">
    <property type="term" value="C:endomembrane system"/>
    <property type="evidence" value="ECO:0007669"/>
    <property type="project" value="UniProtKB-SubCell"/>
</dbReference>
<keyword evidence="11 16" id="KW-0472">Membrane</keyword>
<evidence type="ECO:0000256" key="10">
    <source>
        <dbReference type="ARBA" id="ARBA00023098"/>
    </source>
</evidence>
<evidence type="ECO:0000256" key="13">
    <source>
        <dbReference type="ARBA" id="ARBA00023264"/>
    </source>
</evidence>
<evidence type="ECO:0000256" key="5">
    <source>
        <dbReference type="ARBA" id="ARBA00017171"/>
    </source>
</evidence>
<evidence type="ECO:0000256" key="9">
    <source>
        <dbReference type="ARBA" id="ARBA00022989"/>
    </source>
</evidence>
<dbReference type="PANTHER" id="PTHR14269">
    <property type="entry name" value="CDP-DIACYLGLYCEROL--GLYCEROL-3-PHOSPHATE 3-PHOSPHATIDYLTRANSFERASE-RELATED"/>
    <property type="match status" value="1"/>
</dbReference>
<dbReference type="InterPro" id="IPR043130">
    <property type="entry name" value="CDP-OH_PTrfase_TM_dom"/>
</dbReference>
<feature type="transmembrane region" description="Helical" evidence="16">
    <location>
        <begin position="187"/>
        <end position="204"/>
    </location>
</feature>
<evidence type="ECO:0000256" key="16">
    <source>
        <dbReference type="SAM" id="Phobius"/>
    </source>
</evidence>
<feature type="transmembrane region" description="Helical" evidence="16">
    <location>
        <begin position="96"/>
        <end position="113"/>
    </location>
</feature>
<keyword evidence="18" id="KW-1185">Reference proteome</keyword>
<comment type="subcellular location">
    <subcellularLocation>
        <location evidence="2">Endomembrane system</location>
        <topology evidence="2">Multi-pass membrane protein</topology>
    </subcellularLocation>
</comment>
<keyword evidence="10" id="KW-0443">Lipid metabolism</keyword>
<keyword evidence="7 15" id="KW-0808">Transferase</keyword>
<keyword evidence="13" id="KW-1208">Phospholipid metabolism</keyword>
<evidence type="ECO:0000313" key="17">
    <source>
        <dbReference type="EMBL" id="SDC91073.1"/>
    </source>
</evidence>
<evidence type="ECO:0000256" key="11">
    <source>
        <dbReference type="ARBA" id="ARBA00023136"/>
    </source>
</evidence>
<dbReference type="PANTHER" id="PTHR14269:SF61">
    <property type="entry name" value="CDP-DIACYLGLYCEROL--SERINE O-PHOSPHATIDYLTRANSFERASE"/>
    <property type="match status" value="1"/>
</dbReference>
<dbReference type="Gene3D" id="1.20.120.1760">
    <property type="match status" value="1"/>
</dbReference>
<evidence type="ECO:0000313" key="18">
    <source>
        <dbReference type="Proteomes" id="UP000199411"/>
    </source>
</evidence>
<dbReference type="GO" id="GO:0008654">
    <property type="term" value="P:phospholipid biosynthetic process"/>
    <property type="evidence" value="ECO:0007669"/>
    <property type="project" value="UniProtKB-KW"/>
</dbReference>
<keyword evidence="9 16" id="KW-1133">Transmembrane helix</keyword>
<evidence type="ECO:0000256" key="12">
    <source>
        <dbReference type="ARBA" id="ARBA00023209"/>
    </source>
</evidence>
<evidence type="ECO:0000256" key="7">
    <source>
        <dbReference type="ARBA" id="ARBA00022679"/>
    </source>
</evidence>